<evidence type="ECO:0000256" key="3">
    <source>
        <dbReference type="SAM" id="SignalP"/>
    </source>
</evidence>
<sequence length="340" mass="38235">MNCSNNISKPIFFLFEKLLIFFFKSLQYCWDTHYPPPSLPSSGSECKQQRGWWGERERKPQTLSSKLADAGSQTNLAPHSRQAGSALLILSLCCVWGCWTPAASQGSGQRLLCSAPEPCCSVPGWERQMSEDKTDKVKIKAAESFEHEKQNISWLKKDRRTSSLPLLALPGVTSSSEDHPDNQLTNEKHTDEKPMKGIVMSSVAEFSITDASSKGTKNEKKLSDASRSSIASLEKCREFSYIEDDASVHQRDSDDECATLILACLFCQFWDFLIMLPDTCEHWLTDTCCPSNRYYQTSDEDHGSNDCNCDCDIDCSLFESCHETGECLELAMEISEVCYR</sequence>
<dbReference type="PANTHER" id="PTHR15304:SF2">
    <property type="entry name" value="MYOD FAMILY INHIBITOR DOMAIN-CONTAINING PROTEIN 2"/>
    <property type="match status" value="1"/>
</dbReference>
<protein>
    <submittedName>
        <fullName evidence="4">MyoD family inhibitor domain containing 2</fullName>
    </submittedName>
</protein>
<proteinExistence type="inferred from homology"/>
<dbReference type="Ensembl" id="ENSZALT00000022337.1">
    <property type="protein sequence ID" value="ENSZALP00000016723.1"/>
    <property type="gene ID" value="ENSZALG00000013544.1"/>
</dbReference>
<dbReference type="PANTHER" id="PTHR15304">
    <property type="entry name" value="MYOD FAMILY INHIBITOR"/>
    <property type="match status" value="1"/>
</dbReference>
<dbReference type="Pfam" id="PF15316">
    <property type="entry name" value="MDFI"/>
    <property type="match status" value="1"/>
</dbReference>
<dbReference type="InterPro" id="IPR026134">
    <property type="entry name" value="MDFI/MDFIC"/>
</dbReference>
<feature type="region of interest" description="Disordered" evidence="2">
    <location>
        <begin position="38"/>
        <end position="58"/>
    </location>
</feature>
<feature type="region of interest" description="Disordered" evidence="2">
    <location>
        <begin position="169"/>
        <end position="193"/>
    </location>
</feature>
<evidence type="ECO:0000256" key="2">
    <source>
        <dbReference type="SAM" id="MobiDB-lite"/>
    </source>
</evidence>
<feature type="signal peptide" evidence="3">
    <location>
        <begin position="1"/>
        <end position="27"/>
    </location>
</feature>
<feature type="chain" id="PRO_5034911962" evidence="3">
    <location>
        <begin position="28"/>
        <end position="340"/>
    </location>
</feature>
<dbReference type="GO" id="GO:0010468">
    <property type="term" value="P:regulation of gene expression"/>
    <property type="evidence" value="ECO:0007669"/>
    <property type="project" value="UniProtKB-ARBA"/>
</dbReference>
<dbReference type="Proteomes" id="UP000694413">
    <property type="component" value="Unassembled WGS sequence"/>
</dbReference>
<evidence type="ECO:0000313" key="4">
    <source>
        <dbReference type="Ensembl" id="ENSZALP00000016723.1"/>
    </source>
</evidence>
<organism evidence="4 5">
    <name type="scientific">Zonotrichia albicollis</name>
    <name type="common">White-throated sparrow</name>
    <name type="synonym">Fringilla albicollis</name>
    <dbReference type="NCBI Taxonomy" id="44394"/>
    <lineage>
        <taxon>Eukaryota</taxon>
        <taxon>Metazoa</taxon>
        <taxon>Chordata</taxon>
        <taxon>Craniata</taxon>
        <taxon>Vertebrata</taxon>
        <taxon>Euteleostomi</taxon>
        <taxon>Archelosauria</taxon>
        <taxon>Archosauria</taxon>
        <taxon>Dinosauria</taxon>
        <taxon>Saurischia</taxon>
        <taxon>Theropoda</taxon>
        <taxon>Coelurosauria</taxon>
        <taxon>Aves</taxon>
        <taxon>Neognathae</taxon>
        <taxon>Neoaves</taxon>
        <taxon>Telluraves</taxon>
        <taxon>Australaves</taxon>
        <taxon>Passeriformes</taxon>
        <taxon>Passerellidae</taxon>
        <taxon>Zonotrichia</taxon>
    </lineage>
</organism>
<reference evidence="4" key="2">
    <citation type="submission" date="2025-09" db="UniProtKB">
        <authorList>
            <consortium name="Ensembl"/>
        </authorList>
    </citation>
    <scope>IDENTIFICATION</scope>
</reference>
<evidence type="ECO:0000313" key="5">
    <source>
        <dbReference type="Proteomes" id="UP000694413"/>
    </source>
</evidence>
<accession>A0A8D2QH97</accession>
<keyword evidence="5" id="KW-1185">Reference proteome</keyword>
<reference evidence="4" key="1">
    <citation type="submission" date="2025-08" db="UniProtKB">
        <authorList>
            <consortium name="Ensembl"/>
        </authorList>
    </citation>
    <scope>IDENTIFICATION</scope>
</reference>
<gene>
    <name evidence="4" type="primary">MDFIC2</name>
</gene>
<name>A0A8D2QH97_ZONAL</name>
<evidence type="ECO:0000256" key="1">
    <source>
        <dbReference type="ARBA" id="ARBA00025778"/>
    </source>
</evidence>
<dbReference type="AlphaFoldDB" id="A0A8D2QH97"/>
<comment type="similarity">
    <text evidence="1">Belongs to the MDFI family.</text>
</comment>
<keyword evidence="3" id="KW-0732">Signal</keyword>
<feature type="compositionally biased region" description="Basic and acidic residues" evidence="2">
    <location>
        <begin position="176"/>
        <end position="193"/>
    </location>
</feature>